<evidence type="ECO:0000313" key="1">
    <source>
        <dbReference type="EMBL" id="TBH78168.1"/>
    </source>
</evidence>
<accession>A0A6H3F900</accession>
<protein>
    <submittedName>
        <fullName evidence="1">Uncharacterized protein</fullName>
    </submittedName>
</protein>
<dbReference type="AlphaFoldDB" id="A0A6H3F900"/>
<evidence type="ECO:0000313" key="2">
    <source>
        <dbReference type="Proteomes" id="UP000292919"/>
    </source>
</evidence>
<dbReference type="EMBL" id="SIXC01000023">
    <property type="protein sequence ID" value="TBH78168.1"/>
    <property type="molecule type" value="Genomic_DNA"/>
</dbReference>
<proteinExistence type="predicted"/>
<gene>
    <name evidence="1" type="ORF">EB812_11515</name>
</gene>
<dbReference type="RefSeq" id="WP_130958324.1">
    <property type="nucleotide sequence ID" value="NZ_JAQDZC010000033.1"/>
</dbReference>
<organism evidence="1 2">
    <name type="scientific">Desulfovibrio legallii</name>
    <dbReference type="NCBI Taxonomy" id="571438"/>
    <lineage>
        <taxon>Bacteria</taxon>
        <taxon>Pseudomonadati</taxon>
        <taxon>Thermodesulfobacteriota</taxon>
        <taxon>Desulfovibrionia</taxon>
        <taxon>Desulfovibrionales</taxon>
        <taxon>Desulfovibrionaceae</taxon>
        <taxon>Desulfovibrio</taxon>
    </lineage>
</organism>
<reference evidence="1 2" key="1">
    <citation type="submission" date="2018-12" db="EMBL/GenBank/DDBJ databases">
        <title>First genome draft of Desulfovibrio legallis sp. nov.</title>
        <authorList>
            <person name="Ben Dhia O."/>
            <person name="Najjari A."/>
            <person name="Ferjani R."/>
            <person name="Fhoula I."/>
            <person name="Fardeau M.-L."/>
            <person name="Boudabbous A."/>
            <person name="Ouzari H.I."/>
        </authorList>
    </citation>
    <scope>NUCLEOTIDE SEQUENCE [LARGE SCALE GENOMIC DNA]</scope>
    <source>
        <strain evidence="1 2">H1T</strain>
    </source>
</reference>
<comment type="caution">
    <text evidence="1">The sequence shown here is derived from an EMBL/GenBank/DDBJ whole genome shotgun (WGS) entry which is preliminary data.</text>
</comment>
<name>A0A6H3F900_9BACT</name>
<dbReference type="Proteomes" id="UP000292919">
    <property type="component" value="Unassembled WGS sequence"/>
</dbReference>
<keyword evidence="2" id="KW-1185">Reference proteome</keyword>
<sequence length="62" mass="6910">MKKIIEASWPVGNRPRPGDNVVARFRRQTGGLTPKMRTLAQGKTAQWLRHGKTCKNSAPPRG</sequence>